<feature type="domain" description="Acyltransferase 3" evidence="2">
    <location>
        <begin position="19"/>
        <end position="345"/>
    </location>
</feature>
<feature type="transmembrane region" description="Helical" evidence="1">
    <location>
        <begin position="16"/>
        <end position="37"/>
    </location>
</feature>
<dbReference type="GO" id="GO:0000271">
    <property type="term" value="P:polysaccharide biosynthetic process"/>
    <property type="evidence" value="ECO:0007669"/>
    <property type="project" value="TreeGrafter"/>
</dbReference>
<evidence type="ECO:0000313" key="3">
    <source>
        <dbReference type="EMBL" id="NEU74378.1"/>
    </source>
</evidence>
<protein>
    <submittedName>
        <fullName evidence="3">Acyltransferase</fullName>
    </submittedName>
</protein>
<feature type="transmembrane region" description="Helical" evidence="1">
    <location>
        <begin position="57"/>
        <end position="81"/>
    </location>
</feature>
<feature type="transmembrane region" description="Helical" evidence="1">
    <location>
        <begin position="159"/>
        <end position="179"/>
    </location>
</feature>
<comment type="caution">
    <text evidence="3">The sequence shown here is derived from an EMBL/GenBank/DDBJ whole genome shotgun (WGS) entry which is preliminary data.</text>
</comment>
<accession>A0A846HBV0</accession>
<feature type="transmembrane region" description="Helical" evidence="1">
    <location>
        <begin position="299"/>
        <end position="318"/>
    </location>
</feature>
<reference evidence="3 4" key="1">
    <citation type="journal article" date="2015" name="Genome Announc.">
        <title>Draft Genome Sequence of Cyanobacterium Hassallia byssoidea Strain VB512170, Isolated from Monuments in India.</title>
        <authorList>
            <person name="Singh D."/>
            <person name="Chandrababunaidu M.M."/>
            <person name="Panda A."/>
            <person name="Sen D."/>
            <person name="Bhattacharyya S."/>
            <person name="Adhikary S.P."/>
            <person name="Tripathy S."/>
        </authorList>
    </citation>
    <scope>NUCLEOTIDE SEQUENCE [LARGE SCALE GENOMIC DNA]</scope>
    <source>
        <strain evidence="3 4">VB512170</strain>
    </source>
</reference>
<dbReference type="Proteomes" id="UP000031549">
    <property type="component" value="Unassembled WGS sequence"/>
</dbReference>
<dbReference type="EMBL" id="JTCM02000040">
    <property type="protein sequence ID" value="NEU74378.1"/>
    <property type="molecule type" value="Genomic_DNA"/>
</dbReference>
<gene>
    <name evidence="3" type="ORF">PI95_017880</name>
</gene>
<sequence>MTSKISSTTSVAKPKVHFYFIDALRGIAALWVVFYHTDPDVRLFELSKLLPNWFTVVAFKWGSLGVSIFFVLSGFVIAYSLREAKIDFGYFKRFSLRRLTRLSPPYYVAIIVALGFAFISSYVKHVAFAPMGESLSFERLLTHLFYLQGIFGHKNIDDVYWTLCLEVQFYLIFCALLAIAQWLDFSCNWRYAKAGVFVLAATVAALFPLGVFPDNGRPVIFLPLWYAFLLGVFAYWSWRDKLKPIFFYLYAGLVLTGGIVNSLNFAIASAITAILILEAGRANRMEWLNWRWLQFLGKISYSLYLTHVYLLGIVFFLGYKILGRHLWSEILCLVLGIAICIGFAAIMWQLVEKPSIKLSQKVKLVKNTEAIRV</sequence>
<feature type="transmembrane region" description="Helical" evidence="1">
    <location>
        <begin position="218"/>
        <end position="236"/>
    </location>
</feature>
<dbReference type="InterPro" id="IPR050879">
    <property type="entry name" value="Acyltransferase_3"/>
</dbReference>
<feature type="transmembrane region" description="Helical" evidence="1">
    <location>
        <begin position="248"/>
        <end position="279"/>
    </location>
</feature>
<dbReference type="PANTHER" id="PTHR23028">
    <property type="entry name" value="ACETYLTRANSFERASE"/>
    <property type="match status" value="1"/>
</dbReference>
<dbReference type="PANTHER" id="PTHR23028:SF53">
    <property type="entry name" value="ACYL_TRANSF_3 DOMAIN-CONTAINING PROTEIN"/>
    <property type="match status" value="1"/>
</dbReference>
<evidence type="ECO:0000256" key="1">
    <source>
        <dbReference type="SAM" id="Phobius"/>
    </source>
</evidence>
<proteinExistence type="predicted"/>
<dbReference type="GO" id="GO:0016020">
    <property type="term" value="C:membrane"/>
    <property type="evidence" value="ECO:0007669"/>
    <property type="project" value="TreeGrafter"/>
</dbReference>
<dbReference type="InterPro" id="IPR002656">
    <property type="entry name" value="Acyl_transf_3_dom"/>
</dbReference>
<name>A0A846HBV0_9CYAN</name>
<keyword evidence="3" id="KW-0808">Transferase</keyword>
<organism evidence="3 4">
    <name type="scientific">Hassallia byssoidea VB512170</name>
    <dbReference type="NCBI Taxonomy" id="1304833"/>
    <lineage>
        <taxon>Bacteria</taxon>
        <taxon>Bacillati</taxon>
        <taxon>Cyanobacteriota</taxon>
        <taxon>Cyanophyceae</taxon>
        <taxon>Nostocales</taxon>
        <taxon>Tolypothrichaceae</taxon>
        <taxon>Hassallia</taxon>
    </lineage>
</organism>
<dbReference type="Pfam" id="PF01757">
    <property type="entry name" value="Acyl_transf_3"/>
    <property type="match status" value="1"/>
</dbReference>
<keyword evidence="1" id="KW-0472">Membrane</keyword>
<feature type="transmembrane region" description="Helical" evidence="1">
    <location>
        <begin position="191"/>
        <end position="212"/>
    </location>
</feature>
<dbReference type="AlphaFoldDB" id="A0A846HBV0"/>
<dbReference type="RefSeq" id="WP_039737350.1">
    <property type="nucleotide sequence ID" value="NZ_JTCM02000040.1"/>
</dbReference>
<keyword evidence="1" id="KW-0812">Transmembrane</keyword>
<dbReference type="GO" id="GO:0016747">
    <property type="term" value="F:acyltransferase activity, transferring groups other than amino-acyl groups"/>
    <property type="evidence" value="ECO:0007669"/>
    <property type="project" value="InterPro"/>
</dbReference>
<evidence type="ECO:0000313" key="4">
    <source>
        <dbReference type="Proteomes" id="UP000031549"/>
    </source>
</evidence>
<feature type="transmembrane region" description="Helical" evidence="1">
    <location>
        <begin position="102"/>
        <end position="123"/>
    </location>
</feature>
<keyword evidence="4" id="KW-1185">Reference proteome</keyword>
<evidence type="ECO:0000259" key="2">
    <source>
        <dbReference type="Pfam" id="PF01757"/>
    </source>
</evidence>
<keyword evidence="1" id="KW-1133">Transmembrane helix</keyword>
<feature type="transmembrane region" description="Helical" evidence="1">
    <location>
        <begin position="330"/>
        <end position="351"/>
    </location>
</feature>
<keyword evidence="3" id="KW-0012">Acyltransferase</keyword>